<accession>A0A0F9C843</accession>
<dbReference type="AlphaFoldDB" id="A0A0F9C843"/>
<name>A0A0F9C843_9ZZZZ</name>
<evidence type="ECO:0000313" key="1">
    <source>
        <dbReference type="EMBL" id="KKL45553.1"/>
    </source>
</evidence>
<protein>
    <submittedName>
        <fullName evidence="1">Uncharacterized protein</fullName>
    </submittedName>
</protein>
<reference evidence="1" key="1">
    <citation type="journal article" date="2015" name="Nature">
        <title>Complex archaea that bridge the gap between prokaryotes and eukaryotes.</title>
        <authorList>
            <person name="Spang A."/>
            <person name="Saw J.H."/>
            <person name="Jorgensen S.L."/>
            <person name="Zaremba-Niedzwiedzka K."/>
            <person name="Martijn J."/>
            <person name="Lind A.E."/>
            <person name="van Eijk R."/>
            <person name="Schleper C."/>
            <person name="Guy L."/>
            <person name="Ettema T.J."/>
        </authorList>
    </citation>
    <scope>NUCLEOTIDE SEQUENCE</scope>
</reference>
<gene>
    <name evidence="1" type="ORF">LCGC14_2354530</name>
</gene>
<sequence>MDEIKRADLNRFINEQFKILRGHCDRCMQRIANEMMKELYDEIQPKRAMADA</sequence>
<organism evidence="1">
    <name type="scientific">marine sediment metagenome</name>
    <dbReference type="NCBI Taxonomy" id="412755"/>
    <lineage>
        <taxon>unclassified sequences</taxon>
        <taxon>metagenomes</taxon>
        <taxon>ecological metagenomes</taxon>
    </lineage>
</organism>
<dbReference type="EMBL" id="LAZR01034345">
    <property type="protein sequence ID" value="KKL45553.1"/>
    <property type="molecule type" value="Genomic_DNA"/>
</dbReference>
<proteinExistence type="predicted"/>
<comment type="caution">
    <text evidence="1">The sequence shown here is derived from an EMBL/GenBank/DDBJ whole genome shotgun (WGS) entry which is preliminary data.</text>
</comment>